<dbReference type="CDD" id="cd04301">
    <property type="entry name" value="NAT_SF"/>
    <property type="match status" value="1"/>
</dbReference>
<dbReference type="PROSITE" id="PS51186">
    <property type="entry name" value="GNAT"/>
    <property type="match status" value="1"/>
</dbReference>
<dbReference type="STRING" id="1912961.BU204_15330"/>
<keyword evidence="3" id="KW-1185">Reference proteome</keyword>
<accession>A0A1Q8CQS0</accession>
<dbReference type="Proteomes" id="UP000185596">
    <property type="component" value="Unassembled WGS sequence"/>
</dbReference>
<proteinExistence type="predicted"/>
<dbReference type="InterPro" id="IPR000182">
    <property type="entry name" value="GNAT_dom"/>
</dbReference>
<sequence length="163" mass="18661">MHVRARTSYYQGYLDDHELAAQNRRHVADYERMILSPARTVRCAELGDELVGFVVVGTPYFPDPDPSVDSELYQLHVDPERHRVGVGSNLHSSALDVWRDGTSVARLWVWEFNERARAFYERHGWEADGGCRPDDPRVGRYRMLGYLLNVGTPGREPTRTGSE</sequence>
<comment type="caution">
    <text evidence="2">The sequence shown here is derived from an EMBL/GenBank/DDBJ whole genome shotgun (WGS) entry which is preliminary data.</text>
</comment>
<organism evidence="2 3">
    <name type="scientific">Actinophytocola xanthii</name>
    <dbReference type="NCBI Taxonomy" id="1912961"/>
    <lineage>
        <taxon>Bacteria</taxon>
        <taxon>Bacillati</taxon>
        <taxon>Actinomycetota</taxon>
        <taxon>Actinomycetes</taxon>
        <taxon>Pseudonocardiales</taxon>
        <taxon>Pseudonocardiaceae</taxon>
    </lineage>
</organism>
<gene>
    <name evidence="2" type="ORF">BU204_15330</name>
</gene>
<evidence type="ECO:0000313" key="2">
    <source>
        <dbReference type="EMBL" id="OLF16701.1"/>
    </source>
</evidence>
<reference evidence="2 3" key="1">
    <citation type="submission" date="2016-12" db="EMBL/GenBank/DDBJ databases">
        <title>The draft genome sequence of Actinophytocola sp. 11-183.</title>
        <authorList>
            <person name="Wang W."/>
            <person name="Yuan L."/>
        </authorList>
    </citation>
    <scope>NUCLEOTIDE SEQUENCE [LARGE SCALE GENOMIC DNA]</scope>
    <source>
        <strain evidence="2 3">11-183</strain>
    </source>
</reference>
<protein>
    <recommendedName>
        <fullName evidence="1">N-acetyltransferase domain-containing protein</fullName>
    </recommendedName>
</protein>
<evidence type="ECO:0000259" key="1">
    <source>
        <dbReference type="PROSITE" id="PS51186"/>
    </source>
</evidence>
<evidence type="ECO:0000313" key="3">
    <source>
        <dbReference type="Proteomes" id="UP000185596"/>
    </source>
</evidence>
<feature type="domain" description="N-acetyltransferase" evidence="1">
    <location>
        <begin position="1"/>
        <end position="153"/>
    </location>
</feature>
<dbReference type="Gene3D" id="3.40.630.30">
    <property type="match status" value="1"/>
</dbReference>
<dbReference type="SUPFAM" id="SSF55729">
    <property type="entry name" value="Acyl-CoA N-acyltransferases (Nat)"/>
    <property type="match status" value="1"/>
</dbReference>
<dbReference type="InterPro" id="IPR016181">
    <property type="entry name" value="Acyl_CoA_acyltransferase"/>
</dbReference>
<name>A0A1Q8CQS0_9PSEU</name>
<dbReference type="Pfam" id="PF00583">
    <property type="entry name" value="Acetyltransf_1"/>
    <property type="match status" value="1"/>
</dbReference>
<dbReference type="AlphaFoldDB" id="A0A1Q8CQS0"/>
<dbReference type="GO" id="GO:0016747">
    <property type="term" value="F:acyltransferase activity, transferring groups other than amino-acyl groups"/>
    <property type="evidence" value="ECO:0007669"/>
    <property type="project" value="InterPro"/>
</dbReference>
<dbReference type="EMBL" id="MSIE01000026">
    <property type="protein sequence ID" value="OLF16701.1"/>
    <property type="molecule type" value="Genomic_DNA"/>
</dbReference>